<feature type="chain" id="PRO_5021933937" description="PepSY-like beta-lactamase-inhibitor" evidence="1">
    <location>
        <begin position="22"/>
        <end position="150"/>
    </location>
</feature>
<evidence type="ECO:0000313" key="2">
    <source>
        <dbReference type="EMBL" id="TWF44970.1"/>
    </source>
</evidence>
<dbReference type="RefSeq" id="WP_145662801.1">
    <property type="nucleotide sequence ID" value="NZ_VIWO01000001.1"/>
</dbReference>
<dbReference type="SUPFAM" id="SSF160574">
    <property type="entry name" value="BT0923-like"/>
    <property type="match status" value="1"/>
</dbReference>
<organism evidence="2 3">
    <name type="scientific">Chitinophaga polysaccharea</name>
    <dbReference type="NCBI Taxonomy" id="1293035"/>
    <lineage>
        <taxon>Bacteria</taxon>
        <taxon>Pseudomonadati</taxon>
        <taxon>Bacteroidota</taxon>
        <taxon>Chitinophagia</taxon>
        <taxon>Chitinophagales</taxon>
        <taxon>Chitinophagaceae</taxon>
        <taxon>Chitinophaga</taxon>
    </lineage>
</organism>
<dbReference type="Gene3D" id="3.10.450.360">
    <property type="match status" value="1"/>
</dbReference>
<feature type="signal peptide" evidence="1">
    <location>
        <begin position="1"/>
        <end position="21"/>
    </location>
</feature>
<name>A0A561Q3N4_9BACT</name>
<sequence>MKKIILLVGAALLLSANVLLAAPYETTVNNKINSAFNEAFTGATDVKWYTEDNRTYTAKFTLSNTKVTAFYKEDGSLVATSRYLQADQLPLKVSARLNKKFPGNSIYCVVEYTAEDSVVYFVTLESSDTWTVVKTDPDANFKIQSRLKKA</sequence>
<dbReference type="Proteomes" id="UP000320811">
    <property type="component" value="Unassembled WGS sequence"/>
</dbReference>
<dbReference type="AlphaFoldDB" id="A0A561Q3N4"/>
<comment type="caution">
    <text evidence="2">The sequence shown here is derived from an EMBL/GenBank/DDBJ whole genome shotgun (WGS) entry which is preliminary data.</text>
</comment>
<dbReference type="EMBL" id="VIWO01000001">
    <property type="protein sequence ID" value="TWF44970.1"/>
    <property type="molecule type" value="Genomic_DNA"/>
</dbReference>
<dbReference type="OrthoDB" id="670761at2"/>
<accession>A0A561Q3N4</accession>
<keyword evidence="3" id="KW-1185">Reference proteome</keyword>
<reference evidence="2 3" key="1">
    <citation type="submission" date="2019-06" db="EMBL/GenBank/DDBJ databases">
        <title>Sorghum-associated microbial communities from plants grown in Nebraska, USA.</title>
        <authorList>
            <person name="Schachtman D."/>
        </authorList>
    </citation>
    <scope>NUCLEOTIDE SEQUENCE [LARGE SCALE GENOMIC DNA]</scope>
    <source>
        <strain evidence="2 3">1209</strain>
    </source>
</reference>
<proteinExistence type="predicted"/>
<evidence type="ECO:0008006" key="4">
    <source>
        <dbReference type="Google" id="ProtNLM"/>
    </source>
</evidence>
<gene>
    <name evidence="2" type="ORF">FHW36_101896</name>
</gene>
<protein>
    <recommendedName>
        <fullName evidence="4">PepSY-like beta-lactamase-inhibitor</fullName>
    </recommendedName>
</protein>
<evidence type="ECO:0000313" key="3">
    <source>
        <dbReference type="Proteomes" id="UP000320811"/>
    </source>
</evidence>
<evidence type="ECO:0000256" key="1">
    <source>
        <dbReference type="SAM" id="SignalP"/>
    </source>
</evidence>
<keyword evidence="1" id="KW-0732">Signal</keyword>